<reference evidence="1 2" key="1">
    <citation type="submission" date="2020-08" db="EMBL/GenBank/DDBJ databases">
        <authorList>
            <person name="Sun Q."/>
            <person name="Inoue M."/>
        </authorList>
    </citation>
    <scope>NUCLEOTIDE SEQUENCE [LARGE SCALE GENOMIC DNA]</scope>
    <source>
        <strain evidence="1 2">CCM 8938</strain>
    </source>
</reference>
<proteinExistence type="predicted"/>
<dbReference type="InterPro" id="IPR027417">
    <property type="entry name" value="P-loop_NTPase"/>
</dbReference>
<dbReference type="Proteomes" id="UP000652755">
    <property type="component" value="Unassembled WGS sequence"/>
</dbReference>
<sequence>PYQINSAKGNFLDWRRGVNLKRFIQSTHDIELINLLETDYELYHFTETVKDNMLYFDHQIKTGPLKTRNAVKILELMNFPAGITKEAGLLSERIFELSNKSHLSKWFNNQNQKDKALEK</sequence>
<feature type="non-terminal residue" evidence="1">
    <location>
        <position position="1"/>
    </location>
</feature>
<accession>A0ABR7KVD3</accession>
<evidence type="ECO:0000313" key="2">
    <source>
        <dbReference type="Proteomes" id="UP000652755"/>
    </source>
</evidence>
<keyword evidence="2" id="KW-1185">Reference proteome</keyword>
<comment type="caution">
    <text evidence="1">The sequence shown here is derived from an EMBL/GenBank/DDBJ whole genome shotgun (WGS) entry which is preliminary data.</text>
</comment>
<evidence type="ECO:0000313" key="1">
    <source>
        <dbReference type="EMBL" id="MBC6112065.1"/>
    </source>
</evidence>
<name>A0ABR7KVD3_9SPHI</name>
<organism evidence="1 2">
    <name type="scientific">Pedobacter fastidiosus</name>
    <dbReference type="NCBI Taxonomy" id="2765361"/>
    <lineage>
        <taxon>Bacteria</taxon>
        <taxon>Pseudomonadati</taxon>
        <taxon>Bacteroidota</taxon>
        <taxon>Sphingobacteriia</taxon>
        <taxon>Sphingobacteriales</taxon>
        <taxon>Sphingobacteriaceae</taxon>
        <taxon>Pedobacter</taxon>
    </lineage>
</organism>
<gene>
    <name evidence="1" type="ORF">H7U22_16705</name>
</gene>
<dbReference type="EMBL" id="JACRYL010000015">
    <property type="protein sequence ID" value="MBC6112065.1"/>
    <property type="molecule type" value="Genomic_DNA"/>
</dbReference>
<dbReference type="Gene3D" id="3.40.50.300">
    <property type="entry name" value="P-loop containing nucleotide triphosphate hydrolases"/>
    <property type="match status" value="1"/>
</dbReference>
<protein>
    <submittedName>
        <fullName evidence="1">Uncharacterized protein</fullName>
    </submittedName>
</protein>